<proteinExistence type="inferred from homology"/>
<keyword evidence="2" id="KW-0378">Hydrolase</keyword>
<dbReference type="RefSeq" id="WP_182855847.1">
    <property type="nucleotide sequence ID" value="NZ_WMLF01000162.1"/>
</dbReference>
<dbReference type="SUPFAM" id="SSF53474">
    <property type="entry name" value="alpha/beta-Hydrolases"/>
    <property type="match status" value="1"/>
</dbReference>
<sequence>MTPTDPALWFRCPRPRPHATLRLLCFPHGGGSSTAFRAWHTLIPDEVELHAAEYPGHAERIREPLEHDLGRLAERFAEAALPLLDRPFALYGHSLGALVAFETALRLQARGHRPVVLVASGMPAPHLVRPGGVHRGDDATVLAELARLGGVPSELLEHQDLRDLLLRTARADYQLAETYRFVPGSLLRSPITTHRGLADPELTAGEALGWERAGAGPVTHRTFEGDHFHPVTRPAPVVADVLATVTAAAAAVR</sequence>
<evidence type="ECO:0000256" key="1">
    <source>
        <dbReference type="ARBA" id="ARBA00007169"/>
    </source>
</evidence>
<protein>
    <submittedName>
        <fullName evidence="4">Thioesterase</fullName>
    </submittedName>
</protein>
<gene>
    <name evidence="4" type="ORF">GL263_13085</name>
</gene>
<reference evidence="5" key="1">
    <citation type="journal article" date="2020" name="Syst. Appl. Microbiol.">
        <title>Streptomyces alkaliterrae sp. nov., isolated from an alkaline soil, and emended descriptions of Streptomyces alkaliphilus, Streptomyces calidiresistens and Streptomyces durbertensis.</title>
        <authorList>
            <person name="Swiecimska M."/>
            <person name="Golinska P."/>
            <person name="Nouioui I."/>
            <person name="Wypij M."/>
            <person name="Rai M."/>
            <person name="Sangal V."/>
            <person name="Goodfellow M."/>
        </authorList>
    </citation>
    <scope>NUCLEOTIDE SEQUENCE [LARGE SCALE GENOMIC DNA]</scope>
    <source>
        <strain evidence="5">DSM 104538</strain>
    </source>
</reference>
<dbReference type="InterPro" id="IPR029058">
    <property type="entry name" value="AB_hydrolase_fold"/>
</dbReference>
<dbReference type="InterPro" id="IPR001031">
    <property type="entry name" value="Thioesterase"/>
</dbReference>
<dbReference type="Proteomes" id="UP000766698">
    <property type="component" value="Unassembled WGS sequence"/>
</dbReference>
<evidence type="ECO:0000313" key="4">
    <source>
        <dbReference type="EMBL" id="MBB1244490.1"/>
    </source>
</evidence>
<dbReference type="InterPro" id="IPR012223">
    <property type="entry name" value="TEII"/>
</dbReference>
<comment type="caution">
    <text evidence="4">The sequence shown here is derived from an EMBL/GenBank/DDBJ whole genome shotgun (WGS) entry which is preliminary data.</text>
</comment>
<dbReference type="EMBL" id="WMLF01000162">
    <property type="protein sequence ID" value="MBB1244490.1"/>
    <property type="molecule type" value="Genomic_DNA"/>
</dbReference>
<evidence type="ECO:0000313" key="5">
    <source>
        <dbReference type="Proteomes" id="UP000766698"/>
    </source>
</evidence>
<dbReference type="PANTHER" id="PTHR11487">
    <property type="entry name" value="THIOESTERASE"/>
    <property type="match status" value="1"/>
</dbReference>
<comment type="similarity">
    <text evidence="1">Belongs to the thioesterase family.</text>
</comment>
<name>A0ABR6EGN4_9ACTN</name>
<dbReference type="PANTHER" id="PTHR11487:SF0">
    <property type="entry name" value="S-ACYL FATTY ACID SYNTHASE THIOESTERASE, MEDIUM CHAIN"/>
    <property type="match status" value="1"/>
</dbReference>
<dbReference type="SMART" id="SM00824">
    <property type="entry name" value="PKS_TE"/>
    <property type="match status" value="1"/>
</dbReference>
<dbReference type="Pfam" id="PF00975">
    <property type="entry name" value="Thioesterase"/>
    <property type="match status" value="1"/>
</dbReference>
<accession>A0ABR6EGN4</accession>
<dbReference type="Gene3D" id="3.40.50.1820">
    <property type="entry name" value="alpha/beta hydrolase"/>
    <property type="match status" value="1"/>
</dbReference>
<dbReference type="InterPro" id="IPR020802">
    <property type="entry name" value="TesA-like"/>
</dbReference>
<organism evidence="4 5">
    <name type="scientific">Streptomyces durbertensis</name>
    <dbReference type="NCBI Taxonomy" id="2448886"/>
    <lineage>
        <taxon>Bacteria</taxon>
        <taxon>Bacillati</taxon>
        <taxon>Actinomycetota</taxon>
        <taxon>Actinomycetes</taxon>
        <taxon>Kitasatosporales</taxon>
        <taxon>Streptomycetaceae</taxon>
        <taxon>Streptomyces</taxon>
    </lineage>
</organism>
<feature type="domain" description="Thioesterase TesA-like" evidence="3">
    <location>
        <begin position="24"/>
        <end position="246"/>
    </location>
</feature>
<evidence type="ECO:0000259" key="3">
    <source>
        <dbReference type="SMART" id="SM00824"/>
    </source>
</evidence>
<evidence type="ECO:0000256" key="2">
    <source>
        <dbReference type="ARBA" id="ARBA00022801"/>
    </source>
</evidence>
<keyword evidence="5" id="KW-1185">Reference proteome</keyword>